<reference evidence="2 3" key="1">
    <citation type="submission" date="2019-11" db="EMBL/GenBank/DDBJ databases">
        <title>Genome sequences of 17 halophilic strains isolated from different environments.</title>
        <authorList>
            <person name="Furrow R.E."/>
        </authorList>
    </citation>
    <scope>NUCLEOTIDE SEQUENCE [LARGE SCALE GENOMIC DNA]</scope>
    <source>
        <strain evidence="2 3">22514_16_FS</strain>
    </source>
</reference>
<comment type="caution">
    <text evidence="2">The sequence shown here is derived from an EMBL/GenBank/DDBJ whole genome shotgun (WGS) entry which is preliminary data.</text>
</comment>
<dbReference type="Pfam" id="PF11738">
    <property type="entry name" value="DUF3298"/>
    <property type="match status" value="1"/>
</dbReference>
<dbReference type="InterPro" id="IPR037126">
    <property type="entry name" value="PdaC/RsiV-like_sf"/>
</dbReference>
<dbReference type="PANTHER" id="PTHR37841:SF1">
    <property type="entry name" value="DUF3298 DOMAIN-CONTAINING PROTEIN"/>
    <property type="match status" value="1"/>
</dbReference>
<name>A0A6I5A3W4_9BACI</name>
<evidence type="ECO:0000259" key="1">
    <source>
        <dbReference type="Pfam" id="PF11738"/>
    </source>
</evidence>
<dbReference type="AlphaFoldDB" id="A0A6I5A3W4"/>
<dbReference type="RefSeq" id="WP_160909961.1">
    <property type="nucleotide sequence ID" value="NZ_WMEQ01000012.1"/>
</dbReference>
<dbReference type="Gene3D" id="3.90.640.20">
    <property type="entry name" value="Heat-shock cognate protein, ATPase"/>
    <property type="match status" value="1"/>
</dbReference>
<dbReference type="EMBL" id="WMEQ01000012">
    <property type="protein sequence ID" value="MYL34901.1"/>
    <property type="molecule type" value="Genomic_DNA"/>
</dbReference>
<dbReference type="Pfam" id="PF14903">
    <property type="entry name" value="WG_beta_rep"/>
    <property type="match status" value="4"/>
</dbReference>
<dbReference type="Gene3D" id="3.30.565.40">
    <property type="entry name" value="Fervidobacterium nodosum Rt17-B1 like"/>
    <property type="match status" value="1"/>
</dbReference>
<organism evidence="2 3">
    <name type="scientific">Pontibacillus yanchengensis</name>
    <dbReference type="NCBI Taxonomy" id="462910"/>
    <lineage>
        <taxon>Bacteria</taxon>
        <taxon>Bacillati</taxon>
        <taxon>Bacillota</taxon>
        <taxon>Bacilli</taxon>
        <taxon>Bacillales</taxon>
        <taxon>Bacillaceae</taxon>
        <taxon>Pontibacillus</taxon>
    </lineage>
</organism>
<gene>
    <name evidence="2" type="ORF">GLW05_15000</name>
</gene>
<accession>A0A6I5A3W4</accession>
<feature type="domain" description="DUF3298" evidence="1">
    <location>
        <begin position="477"/>
        <end position="552"/>
    </location>
</feature>
<dbReference type="InterPro" id="IPR032774">
    <property type="entry name" value="WG_beta_rep"/>
</dbReference>
<dbReference type="PANTHER" id="PTHR37841">
    <property type="entry name" value="GLR2918 PROTEIN"/>
    <property type="match status" value="1"/>
</dbReference>
<evidence type="ECO:0000313" key="3">
    <source>
        <dbReference type="Proteomes" id="UP000468638"/>
    </source>
</evidence>
<dbReference type="OrthoDB" id="5637at2"/>
<protein>
    <submittedName>
        <fullName evidence="2">DUF3298 domain-containing protein</fullName>
    </submittedName>
</protein>
<sequence>MHPKLFPAPINSKEGERWGYIDVRGDFRIQPQYGMANDFQKNGLAIVEAENGNYGVIDTKGHFIVNPNYQFISPYQDGRAVASDQKGFGVIDERGNVLTNTYYNFIGSYQDDVAVFSQKTEAGTLYGYLNKKGEEAIPAQYLFAEGFKERKALVKIHENQYALLNKEGKLLYTYPYPYVGQRGDGLLAFQRDTDGKYGYINERGKVVLETQYDGAQAFRDGRAVVNRIDDYLYYYGLINKSGKKIVDIEYNDIEQLGENRISVGKAVNADQPYLGSLYAIATSNGELLSDYRYESVLPYKKSLASAHDREHTFFLNRKGKIAQNLPILPGQGTLSIEGPLIKAKIDYQIYYVNYAGEIVWRPRKTIRLNNQYRVLQMKYKPNPDYLVYYPIVRGMEDVVAQREVNDRLKEYSQVKPIPSDQQLEYSYYGNFEIEFFQKELLVLELNGSQYYFGAAHPMPTKIYTNINLADGEFFELKDLFKPGSSYVEVISEIVAAQIAEDENNFYVFPDAYQGIKPDQPYYVNNESLFVYFPPYEIAPYVAGFVTFEIPFSEIIDIIDQKGAFWRAFH</sequence>
<dbReference type="Proteomes" id="UP000468638">
    <property type="component" value="Unassembled WGS sequence"/>
</dbReference>
<evidence type="ECO:0000313" key="2">
    <source>
        <dbReference type="EMBL" id="MYL34901.1"/>
    </source>
</evidence>
<dbReference type="InterPro" id="IPR021729">
    <property type="entry name" value="DUF3298"/>
</dbReference>
<proteinExistence type="predicted"/>